<gene>
    <name evidence="1" type="ORF">AKJ38_03855</name>
</gene>
<name>A0A133UPH0_9EURY</name>
<dbReference type="Proteomes" id="UP000070414">
    <property type="component" value="Unassembled WGS sequence"/>
</dbReference>
<reference evidence="1 2" key="1">
    <citation type="journal article" date="2016" name="Sci. Rep.">
        <title>Metabolic traits of an uncultured archaeal lineage -MSBL1- from brine pools of the Red Sea.</title>
        <authorList>
            <person name="Mwirichia R."/>
            <person name="Alam I."/>
            <person name="Rashid M."/>
            <person name="Vinu M."/>
            <person name="Ba-Alawi W."/>
            <person name="Anthony Kamau A."/>
            <person name="Kamanda Ngugi D."/>
            <person name="Goker M."/>
            <person name="Klenk H.P."/>
            <person name="Bajic V."/>
            <person name="Stingl U."/>
        </authorList>
    </citation>
    <scope>NUCLEOTIDE SEQUENCE [LARGE SCALE GENOMIC DNA]</scope>
    <source>
        <strain evidence="1">SCGC-AAA259I14</strain>
    </source>
</reference>
<proteinExistence type="predicted"/>
<keyword evidence="2" id="KW-1185">Reference proteome</keyword>
<comment type="caution">
    <text evidence="1">The sequence shown here is derived from an EMBL/GenBank/DDBJ whole genome shotgun (WGS) entry which is preliminary data.</text>
</comment>
<organism evidence="1 2">
    <name type="scientific">candidate division MSBL1 archaeon SCGC-AAA259I14</name>
    <dbReference type="NCBI Taxonomy" id="1698268"/>
    <lineage>
        <taxon>Archaea</taxon>
        <taxon>Methanobacteriati</taxon>
        <taxon>Methanobacteriota</taxon>
        <taxon>candidate division MSBL1</taxon>
    </lineage>
</organism>
<protein>
    <submittedName>
        <fullName evidence="1">Uncharacterized protein</fullName>
    </submittedName>
</protein>
<dbReference type="AlphaFoldDB" id="A0A133UPH0"/>
<evidence type="ECO:0000313" key="2">
    <source>
        <dbReference type="Proteomes" id="UP000070414"/>
    </source>
</evidence>
<sequence length="102" mass="11396">MFGQPPQYEIIITFNRLVQAAGSENFEEAVDLAKNLKGAMQVVAHSKNAEKVPEVNRTFRTLVNILESDRPPGAKSRVIRGSIGRVKKLIQNDLEIRITPIL</sequence>
<dbReference type="EMBL" id="LHXS01000088">
    <property type="protein sequence ID" value="KXA96124.1"/>
    <property type="molecule type" value="Genomic_DNA"/>
</dbReference>
<evidence type="ECO:0000313" key="1">
    <source>
        <dbReference type="EMBL" id="KXA96124.1"/>
    </source>
</evidence>
<accession>A0A133UPH0</accession>